<reference evidence="4" key="1">
    <citation type="submission" date="2015-08" db="EMBL/GenBank/DDBJ databases">
        <title>Genome sequence of the strict anaerobe Clostridium homopropionicum LuHBu1 (DSM 5847T).</title>
        <authorList>
            <person name="Poehlein A."/>
            <person name="Beck M."/>
            <person name="Schiel-Bengelsdorf B."/>
            <person name="Bengelsdorf F.R."/>
            <person name="Daniel R."/>
            <person name="Duerre P."/>
        </authorList>
    </citation>
    <scope>NUCLEOTIDE SEQUENCE [LARGE SCALE GENOMIC DNA]</scope>
    <source>
        <strain evidence="4">DSM 5847</strain>
    </source>
</reference>
<dbReference type="InterPro" id="IPR001455">
    <property type="entry name" value="TusA-like"/>
</dbReference>
<comment type="caution">
    <text evidence="3">The sequence shown here is derived from an EMBL/GenBank/DDBJ whole genome shotgun (WGS) entry which is preliminary data.</text>
</comment>
<feature type="domain" description="UPF0033" evidence="2">
    <location>
        <begin position="4"/>
        <end position="28"/>
    </location>
</feature>
<dbReference type="PATRIC" id="fig|1121318.3.peg.2721"/>
<dbReference type="SUPFAM" id="SSF64307">
    <property type="entry name" value="SirA-like"/>
    <property type="match status" value="1"/>
</dbReference>
<dbReference type="InterPro" id="IPR036868">
    <property type="entry name" value="TusA-like_sf"/>
</dbReference>
<dbReference type="Gene3D" id="3.30.110.40">
    <property type="entry name" value="TusA-like domain"/>
    <property type="match status" value="1"/>
</dbReference>
<dbReference type="AlphaFoldDB" id="A0A0L6Z837"/>
<dbReference type="Proteomes" id="UP000037043">
    <property type="component" value="Unassembled WGS sequence"/>
</dbReference>
<sequence length="72" mass="8198">MKEINCLGEICPVPVIRTQQQLKVAKANESFKVITDHGCTVEEISKFLKKKKVNFNIEEVINGVWEIVVVKL</sequence>
<gene>
    <name evidence="3" type="ORF">CLHOM_27080</name>
</gene>
<organism evidence="3 4">
    <name type="scientific">Clostridium homopropionicum DSM 5847</name>
    <dbReference type="NCBI Taxonomy" id="1121318"/>
    <lineage>
        <taxon>Bacteria</taxon>
        <taxon>Bacillati</taxon>
        <taxon>Bacillota</taxon>
        <taxon>Clostridia</taxon>
        <taxon>Eubacteriales</taxon>
        <taxon>Clostridiaceae</taxon>
        <taxon>Clostridium</taxon>
    </lineage>
</organism>
<name>A0A0L6Z837_9CLOT</name>
<dbReference type="RefSeq" id="WP_052222191.1">
    <property type="nucleotide sequence ID" value="NZ_LHUR01000031.1"/>
</dbReference>
<dbReference type="PANTHER" id="PTHR33279">
    <property type="entry name" value="SULFUR CARRIER PROTEIN YEDF-RELATED"/>
    <property type="match status" value="1"/>
</dbReference>
<proteinExistence type="inferred from homology"/>
<comment type="similarity">
    <text evidence="1">Belongs to the sulfur carrier protein TusA family.</text>
</comment>
<evidence type="ECO:0000313" key="3">
    <source>
        <dbReference type="EMBL" id="KOA18968.1"/>
    </source>
</evidence>
<evidence type="ECO:0000256" key="1">
    <source>
        <dbReference type="ARBA" id="ARBA00008984"/>
    </source>
</evidence>
<dbReference type="STRING" id="36844.SAMN04488501_10945"/>
<dbReference type="EMBL" id="LHUR01000031">
    <property type="protein sequence ID" value="KOA18968.1"/>
    <property type="molecule type" value="Genomic_DNA"/>
</dbReference>
<keyword evidence="4" id="KW-1185">Reference proteome</keyword>
<protein>
    <submittedName>
        <fullName evidence="3">SirA-like protein</fullName>
    </submittedName>
</protein>
<dbReference type="Pfam" id="PF01206">
    <property type="entry name" value="TusA"/>
    <property type="match status" value="1"/>
</dbReference>
<dbReference type="PROSITE" id="PS01148">
    <property type="entry name" value="UPF0033"/>
    <property type="match status" value="1"/>
</dbReference>
<evidence type="ECO:0000259" key="2">
    <source>
        <dbReference type="PROSITE" id="PS01148"/>
    </source>
</evidence>
<accession>A0A0L6Z837</accession>
<evidence type="ECO:0000313" key="4">
    <source>
        <dbReference type="Proteomes" id="UP000037043"/>
    </source>
</evidence>
<dbReference type="PANTHER" id="PTHR33279:SF6">
    <property type="entry name" value="SULFUR CARRIER PROTEIN YEDF-RELATED"/>
    <property type="match status" value="1"/>
</dbReference>
<dbReference type="CDD" id="cd00291">
    <property type="entry name" value="SirA_YedF_YeeD"/>
    <property type="match status" value="1"/>
</dbReference>